<evidence type="ECO:0000313" key="1">
    <source>
        <dbReference type="EMBL" id="HFM99489.1"/>
    </source>
</evidence>
<dbReference type="Gene3D" id="3.10.450.160">
    <property type="entry name" value="inner membrane protein cigr"/>
    <property type="match status" value="1"/>
</dbReference>
<dbReference type="EMBL" id="DSRU01000248">
    <property type="protein sequence ID" value="HFM99489.1"/>
    <property type="molecule type" value="Genomic_DNA"/>
</dbReference>
<reference evidence="1" key="1">
    <citation type="journal article" date="2020" name="mSystems">
        <title>Genome- and Community-Level Interaction Insights into Carbon Utilization and Element Cycling Functions of Hydrothermarchaeota in Hydrothermal Sediment.</title>
        <authorList>
            <person name="Zhou Z."/>
            <person name="Liu Y."/>
            <person name="Xu W."/>
            <person name="Pan J."/>
            <person name="Luo Z.H."/>
            <person name="Li M."/>
        </authorList>
    </citation>
    <scope>NUCLEOTIDE SEQUENCE [LARGE SCALE GENOMIC DNA]</scope>
    <source>
        <strain evidence="1">SpSt-418</strain>
    </source>
</reference>
<protein>
    <submittedName>
        <fullName evidence="1">Uncharacterized protein</fullName>
    </submittedName>
</protein>
<accession>A0A7C3KF21</accession>
<name>A0A7C3KF21_9CYAN</name>
<proteinExistence type="predicted"/>
<dbReference type="AlphaFoldDB" id="A0A7C3KF21"/>
<gene>
    <name evidence="1" type="ORF">ENR64_17340</name>
</gene>
<organism evidence="1">
    <name type="scientific">Oscillatoriales cyanobacterium SpSt-418</name>
    <dbReference type="NCBI Taxonomy" id="2282169"/>
    <lineage>
        <taxon>Bacteria</taxon>
        <taxon>Bacillati</taxon>
        <taxon>Cyanobacteriota</taxon>
        <taxon>Cyanophyceae</taxon>
        <taxon>Oscillatoriophycideae</taxon>
        <taxon>Oscillatoriales</taxon>
    </lineage>
</organism>
<sequence length="157" mass="17463">MITPFLSDFSFFGNPLLKLVQDLSKPKKVKRTTISQPVIPSTTQTTTVRQSYFSFSSTQRTQLTNLLVGRVVRNEILSVSTRNLITNQLNSLPPGIQKRLVRGKGLPPGIAKKVFLPKTVNTYLNIPSRYDLIVIGSNVVVCDSVTTVVVDLITRFI</sequence>
<comment type="caution">
    <text evidence="1">The sequence shown here is derived from an EMBL/GenBank/DDBJ whole genome shotgun (WGS) entry which is preliminary data.</text>
</comment>